<reference evidence="1 2" key="1">
    <citation type="submission" date="2019-03" db="EMBL/GenBank/DDBJ databases">
        <authorList>
            <person name="Kim H."/>
            <person name="Yu S.-M."/>
        </authorList>
    </citation>
    <scope>NUCLEOTIDE SEQUENCE [LARGE SCALE GENOMIC DNA]</scope>
    <source>
        <strain evidence="1 2">NBC122</strain>
    </source>
</reference>
<keyword evidence="2" id="KW-1185">Reference proteome</keyword>
<organism evidence="1 2">
    <name type="scientific">Chryseobacterium salivictor</name>
    <dbReference type="NCBI Taxonomy" id="2547600"/>
    <lineage>
        <taxon>Bacteria</taxon>
        <taxon>Pseudomonadati</taxon>
        <taxon>Bacteroidota</taxon>
        <taxon>Flavobacteriia</taxon>
        <taxon>Flavobacteriales</taxon>
        <taxon>Weeksellaceae</taxon>
        <taxon>Chryseobacterium group</taxon>
        <taxon>Chryseobacterium</taxon>
    </lineage>
</organism>
<sequence>MQTVIMESGTYYSLSAFKLNYLTDFENSGIESYREYLEGLRQLYRETSEGLEQNEEDFLGEEGRNRMMYNIEINQTLLQGFVKDNPEIDPNTNEKKLLSEVCKANWYAIYMFWQVNTEEIIQFINSELIRLKISSITSSEPSDSSANDYSGKNELSPKEKLIVLDKLGIINFLTGKLDYSDNATHLAEILGAITGIDNQKGTLTGYCNYLIRSEPTHRNSPYYSYKTKERANEIYNKFKIKDKAN</sequence>
<accession>A0A4P6ZD50</accession>
<gene>
    <name evidence="1" type="ORF">NBC122_00612</name>
</gene>
<dbReference type="KEGG" id="csal:NBC122_00612"/>
<dbReference type="AlphaFoldDB" id="A0A4P6ZD50"/>
<protein>
    <submittedName>
        <fullName evidence="1">Uncharacterized protein</fullName>
    </submittedName>
</protein>
<proteinExistence type="predicted"/>
<dbReference type="EMBL" id="CP037954">
    <property type="protein sequence ID" value="QBO57448.1"/>
    <property type="molecule type" value="Genomic_DNA"/>
</dbReference>
<evidence type="ECO:0000313" key="1">
    <source>
        <dbReference type="EMBL" id="QBO57448.1"/>
    </source>
</evidence>
<dbReference type="Proteomes" id="UP000294419">
    <property type="component" value="Chromosome"/>
</dbReference>
<name>A0A4P6ZD50_9FLAO</name>
<evidence type="ECO:0000313" key="2">
    <source>
        <dbReference type="Proteomes" id="UP000294419"/>
    </source>
</evidence>